<evidence type="ECO:0000313" key="2">
    <source>
        <dbReference type="EMBL" id="RBL88744.1"/>
    </source>
</evidence>
<protein>
    <submittedName>
        <fullName evidence="2">Uncharacterized protein</fullName>
    </submittedName>
</protein>
<dbReference type="EMBL" id="QFFJ01000002">
    <property type="protein sequence ID" value="RBL88744.1"/>
    <property type="molecule type" value="Genomic_DNA"/>
</dbReference>
<organism evidence="2 3">
    <name type="scientific">Chitinophaga flava</name>
    <dbReference type="NCBI Taxonomy" id="2259036"/>
    <lineage>
        <taxon>Bacteria</taxon>
        <taxon>Pseudomonadati</taxon>
        <taxon>Bacteroidota</taxon>
        <taxon>Chitinophagia</taxon>
        <taxon>Chitinophagales</taxon>
        <taxon>Chitinophagaceae</taxon>
        <taxon>Chitinophaga</taxon>
    </lineage>
</organism>
<dbReference type="Proteomes" id="UP000253410">
    <property type="component" value="Unassembled WGS sequence"/>
</dbReference>
<keyword evidence="3" id="KW-1185">Reference proteome</keyword>
<feature type="transmembrane region" description="Helical" evidence="1">
    <location>
        <begin position="32"/>
        <end position="53"/>
    </location>
</feature>
<evidence type="ECO:0000256" key="1">
    <source>
        <dbReference type="SAM" id="Phobius"/>
    </source>
</evidence>
<evidence type="ECO:0000313" key="3">
    <source>
        <dbReference type="Proteomes" id="UP000253410"/>
    </source>
</evidence>
<gene>
    <name evidence="2" type="ORF">DF182_19445</name>
</gene>
<keyword evidence="1" id="KW-0472">Membrane</keyword>
<sequence length="77" mass="8867">MFGFVMICLSAGIVYALYYLSKGPIWDEPGYKSAWIIGFFIMGFVAVLTWLSLYKGYKLCRPPEEKEKVIELLGEKF</sequence>
<name>A0A365XSP8_9BACT</name>
<reference evidence="2 3" key="1">
    <citation type="submission" date="2018-05" db="EMBL/GenBank/DDBJ databases">
        <title>Chitinophaga sp. K3CV102501T nov., isolated from isolated from a monsoon evergreen broad-leaved forest soil.</title>
        <authorList>
            <person name="Lv Y."/>
        </authorList>
    </citation>
    <scope>NUCLEOTIDE SEQUENCE [LARGE SCALE GENOMIC DNA]</scope>
    <source>
        <strain evidence="2 3">GDMCC 1.1325</strain>
    </source>
</reference>
<accession>A0A365XSP8</accession>
<keyword evidence="1" id="KW-1133">Transmembrane helix</keyword>
<proteinExistence type="predicted"/>
<comment type="caution">
    <text evidence="2">The sequence shown here is derived from an EMBL/GenBank/DDBJ whole genome shotgun (WGS) entry which is preliminary data.</text>
</comment>
<dbReference type="AlphaFoldDB" id="A0A365XSP8"/>
<keyword evidence="1" id="KW-0812">Transmembrane</keyword>